<comment type="caution">
    <text evidence="1">The sequence shown here is derived from an EMBL/GenBank/DDBJ whole genome shotgun (WGS) entry which is preliminary data.</text>
</comment>
<keyword evidence="2" id="KW-1185">Reference proteome</keyword>
<dbReference type="EMBL" id="CM047745">
    <property type="protein sequence ID" value="KAJ0025339.1"/>
    <property type="molecule type" value="Genomic_DNA"/>
</dbReference>
<evidence type="ECO:0000313" key="1">
    <source>
        <dbReference type="EMBL" id="KAJ0025339.1"/>
    </source>
</evidence>
<accession>A0ACC0XVL1</accession>
<protein>
    <submittedName>
        <fullName evidence="1">Uncharacterized protein</fullName>
    </submittedName>
</protein>
<evidence type="ECO:0000313" key="2">
    <source>
        <dbReference type="Proteomes" id="UP001163603"/>
    </source>
</evidence>
<sequence>MMPAFSTCCEELIEKWDKSIMESGGSCELDVFKEFELSWFLPTKVNRRMRQIYTEVRTLLRGIIEKRQRAIEMGKDWDRDKEDLLGLMLMSNLNELQESQNSNGGMTTEDVFEECRLFYFAGQETTANLLTWTMVVLSMRMKWQERAREEVMQILAKNIASGKAILLSCLSSLSCCRSLKVVRRKFCLFAAMEVANGGNTQYGMEKLVGNNNYKYWRMCMEAYLQGQDLWELVIGANAGIPTDIPEHAESRRKWKIKCGKTLFALRTSISKEFIDHVRDVSSPKEVWDTLEKLCTKKNTARLQLLENELAMLKQGGMSISEYFLRVKSICAEISEIDADDKISEARLRRYLVGGLRKEYGPFVTSIQGWSHQPSVEELENLLSNQEALAKQMAKNFESDAVLFSKGKPNKKNTSAWNKTKEEDSSAEKGGNSQSKKSITCFRYGKTGHIKRNCRVKISKANVACASEGDDQLKWEQCFTVEEVEEKSAQTLANYVKNDKEEWIIDSGCSHHVTRNDTLFSEMRQHHGEWVIVTADNSTYPVAKEGVVTIDVADDTRTSSVKLNDVYHVPGLKKNLVSVSQITDSGKYVLFGPNDVKVLDNVKDISADVILTGEKKASLFVLSAGEAYVKKMSQITSAAIWHARKGWRCMDLGTNKFVTSRDVVFDEVSSLCFAQKPMVKNIALDDDQDNFEPLSPEINL</sequence>
<dbReference type="Proteomes" id="UP001163603">
    <property type="component" value="Chromosome 10"/>
</dbReference>
<name>A0ACC0XVL1_9ROSI</name>
<gene>
    <name evidence="1" type="ORF">Pint_07172</name>
</gene>
<proteinExistence type="predicted"/>
<organism evidence="1 2">
    <name type="scientific">Pistacia integerrima</name>
    <dbReference type="NCBI Taxonomy" id="434235"/>
    <lineage>
        <taxon>Eukaryota</taxon>
        <taxon>Viridiplantae</taxon>
        <taxon>Streptophyta</taxon>
        <taxon>Embryophyta</taxon>
        <taxon>Tracheophyta</taxon>
        <taxon>Spermatophyta</taxon>
        <taxon>Magnoliopsida</taxon>
        <taxon>eudicotyledons</taxon>
        <taxon>Gunneridae</taxon>
        <taxon>Pentapetalae</taxon>
        <taxon>rosids</taxon>
        <taxon>malvids</taxon>
        <taxon>Sapindales</taxon>
        <taxon>Anacardiaceae</taxon>
        <taxon>Pistacia</taxon>
    </lineage>
</organism>
<reference evidence="2" key="1">
    <citation type="journal article" date="2023" name="G3 (Bethesda)">
        <title>Genome assembly and association tests identify interacting loci associated with vigor, precocity, and sex in interspecific pistachio rootstocks.</title>
        <authorList>
            <person name="Palmer W."/>
            <person name="Jacygrad E."/>
            <person name="Sagayaradj S."/>
            <person name="Cavanaugh K."/>
            <person name="Han R."/>
            <person name="Bertier L."/>
            <person name="Beede B."/>
            <person name="Kafkas S."/>
            <person name="Golino D."/>
            <person name="Preece J."/>
            <person name="Michelmore R."/>
        </authorList>
    </citation>
    <scope>NUCLEOTIDE SEQUENCE [LARGE SCALE GENOMIC DNA]</scope>
</reference>